<reference evidence="1" key="1">
    <citation type="journal article" date="2019" name="bioRxiv">
        <title>The Genome of the Zebra Mussel, Dreissena polymorpha: A Resource for Invasive Species Research.</title>
        <authorList>
            <person name="McCartney M.A."/>
            <person name="Auch B."/>
            <person name="Kono T."/>
            <person name="Mallez S."/>
            <person name="Zhang Y."/>
            <person name="Obille A."/>
            <person name="Becker A."/>
            <person name="Abrahante J.E."/>
            <person name="Garbe J."/>
            <person name="Badalamenti J.P."/>
            <person name="Herman A."/>
            <person name="Mangelson H."/>
            <person name="Liachko I."/>
            <person name="Sullivan S."/>
            <person name="Sone E.D."/>
            <person name="Koren S."/>
            <person name="Silverstein K.A.T."/>
            <person name="Beckman K.B."/>
            <person name="Gohl D.M."/>
        </authorList>
    </citation>
    <scope>NUCLEOTIDE SEQUENCE</scope>
    <source>
        <strain evidence="1">Duluth1</strain>
        <tissue evidence="1">Whole animal</tissue>
    </source>
</reference>
<dbReference type="Proteomes" id="UP000828390">
    <property type="component" value="Unassembled WGS sequence"/>
</dbReference>
<gene>
    <name evidence="1" type="ORF">DPMN_152962</name>
</gene>
<comment type="caution">
    <text evidence="1">The sequence shown here is derived from an EMBL/GenBank/DDBJ whole genome shotgun (WGS) entry which is preliminary data.</text>
</comment>
<dbReference type="AlphaFoldDB" id="A0A9D4J5M9"/>
<name>A0A9D4J5M9_DREPO</name>
<protein>
    <submittedName>
        <fullName evidence="1">Uncharacterized protein</fullName>
    </submittedName>
</protein>
<evidence type="ECO:0000313" key="2">
    <source>
        <dbReference type="Proteomes" id="UP000828390"/>
    </source>
</evidence>
<organism evidence="1 2">
    <name type="scientific">Dreissena polymorpha</name>
    <name type="common">Zebra mussel</name>
    <name type="synonym">Mytilus polymorpha</name>
    <dbReference type="NCBI Taxonomy" id="45954"/>
    <lineage>
        <taxon>Eukaryota</taxon>
        <taxon>Metazoa</taxon>
        <taxon>Spiralia</taxon>
        <taxon>Lophotrochozoa</taxon>
        <taxon>Mollusca</taxon>
        <taxon>Bivalvia</taxon>
        <taxon>Autobranchia</taxon>
        <taxon>Heteroconchia</taxon>
        <taxon>Euheterodonta</taxon>
        <taxon>Imparidentia</taxon>
        <taxon>Neoheterodontei</taxon>
        <taxon>Myida</taxon>
        <taxon>Dreissenoidea</taxon>
        <taxon>Dreissenidae</taxon>
        <taxon>Dreissena</taxon>
    </lineage>
</organism>
<dbReference type="EMBL" id="JAIWYP010000007">
    <property type="protein sequence ID" value="KAH3799355.1"/>
    <property type="molecule type" value="Genomic_DNA"/>
</dbReference>
<keyword evidence="2" id="KW-1185">Reference proteome</keyword>
<reference evidence="1" key="2">
    <citation type="submission" date="2020-11" db="EMBL/GenBank/DDBJ databases">
        <authorList>
            <person name="McCartney M.A."/>
            <person name="Auch B."/>
            <person name="Kono T."/>
            <person name="Mallez S."/>
            <person name="Becker A."/>
            <person name="Gohl D.M."/>
            <person name="Silverstein K.A.T."/>
            <person name="Koren S."/>
            <person name="Bechman K.B."/>
            <person name="Herman A."/>
            <person name="Abrahante J.E."/>
            <person name="Garbe J."/>
        </authorList>
    </citation>
    <scope>NUCLEOTIDE SEQUENCE</scope>
    <source>
        <strain evidence="1">Duluth1</strain>
        <tissue evidence="1">Whole animal</tissue>
    </source>
</reference>
<accession>A0A9D4J5M9</accession>
<evidence type="ECO:0000313" key="1">
    <source>
        <dbReference type="EMBL" id="KAH3799355.1"/>
    </source>
</evidence>
<sequence length="50" mass="5874">MSMYHCQKLKISTVVEITPKLDNFQIEDTVINTVTYHQKLDNCERTMITV</sequence>
<proteinExistence type="predicted"/>